<name>A0AAJ0MHP1_9PEZI</name>
<sequence length="102" mass="11126">MATEYNLTVYTGVCRDSQDGTKQLTLTLPLRWANILSSVLALLVAVAGGGIWRIAACALHQIRVRHATQSDPLRQQVQTLLRNNVTAVSALVDAVRIMVAWA</sequence>
<keyword evidence="1" id="KW-0812">Transmembrane</keyword>
<evidence type="ECO:0000256" key="1">
    <source>
        <dbReference type="SAM" id="Phobius"/>
    </source>
</evidence>
<dbReference type="Proteomes" id="UP001275084">
    <property type="component" value="Unassembled WGS sequence"/>
</dbReference>
<protein>
    <submittedName>
        <fullName evidence="2">Uncharacterized protein</fullName>
    </submittedName>
</protein>
<keyword evidence="1" id="KW-1133">Transmembrane helix</keyword>
<dbReference type="AlphaFoldDB" id="A0AAJ0MHP1"/>
<keyword evidence="1" id="KW-0472">Membrane</keyword>
<proteinExistence type="predicted"/>
<accession>A0AAJ0MHP1</accession>
<organism evidence="2 3">
    <name type="scientific">Lasiosphaeria hispida</name>
    <dbReference type="NCBI Taxonomy" id="260671"/>
    <lineage>
        <taxon>Eukaryota</taxon>
        <taxon>Fungi</taxon>
        <taxon>Dikarya</taxon>
        <taxon>Ascomycota</taxon>
        <taxon>Pezizomycotina</taxon>
        <taxon>Sordariomycetes</taxon>
        <taxon>Sordariomycetidae</taxon>
        <taxon>Sordariales</taxon>
        <taxon>Lasiosphaeriaceae</taxon>
        <taxon>Lasiosphaeria</taxon>
    </lineage>
</organism>
<feature type="transmembrane region" description="Helical" evidence="1">
    <location>
        <begin position="32"/>
        <end position="55"/>
    </location>
</feature>
<gene>
    <name evidence="2" type="ORF">B0T25DRAFT_564480</name>
</gene>
<evidence type="ECO:0000313" key="2">
    <source>
        <dbReference type="EMBL" id="KAK3359483.1"/>
    </source>
</evidence>
<dbReference type="EMBL" id="JAUIQD010000002">
    <property type="protein sequence ID" value="KAK3359483.1"/>
    <property type="molecule type" value="Genomic_DNA"/>
</dbReference>
<reference evidence="2" key="1">
    <citation type="journal article" date="2023" name="Mol. Phylogenet. Evol.">
        <title>Genome-scale phylogeny and comparative genomics of the fungal order Sordariales.</title>
        <authorList>
            <person name="Hensen N."/>
            <person name="Bonometti L."/>
            <person name="Westerberg I."/>
            <person name="Brannstrom I.O."/>
            <person name="Guillou S."/>
            <person name="Cros-Aarteil S."/>
            <person name="Calhoun S."/>
            <person name="Haridas S."/>
            <person name="Kuo A."/>
            <person name="Mondo S."/>
            <person name="Pangilinan J."/>
            <person name="Riley R."/>
            <person name="LaButti K."/>
            <person name="Andreopoulos B."/>
            <person name="Lipzen A."/>
            <person name="Chen C."/>
            <person name="Yan M."/>
            <person name="Daum C."/>
            <person name="Ng V."/>
            <person name="Clum A."/>
            <person name="Steindorff A."/>
            <person name="Ohm R.A."/>
            <person name="Martin F."/>
            <person name="Silar P."/>
            <person name="Natvig D.O."/>
            <person name="Lalanne C."/>
            <person name="Gautier V."/>
            <person name="Ament-Velasquez S.L."/>
            <person name="Kruys A."/>
            <person name="Hutchinson M.I."/>
            <person name="Powell A.J."/>
            <person name="Barry K."/>
            <person name="Miller A.N."/>
            <person name="Grigoriev I.V."/>
            <person name="Debuchy R."/>
            <person name="Gladieux P."/>
            <person name="Hiltunen Thoren M."/>
            <person name="Johannesson H."/>
        </authorList>
    </citation>
    <scope>NUCLEOTIDE SEQUENCE</scope>
    <source>
        <strain evidence="2">CBS 955.72</strain>
    </source>
</reference>
<comment type="caution">
    <text evidence="2">The sequence shown here is derived from an EMBL/GenBank/DDBJ whole genome shotgun (WGS) entry which is preliminary data.</text>
</comment>
<keyword evidence="3" id="KW-1185">Reference proteome</keyword>
<evidence type="ECO:0000313" key="3">
    <source>
        <dbReference type="Proteomes" id="UP001275084"/>
    </source>
</evidence>
<reference evidence="2" key="2">
    <citation type="submission" date="2023-06" db="EMBL/GenBank/DDBJ databases">
        <authorList>
            <consortium name="Lawrence Berkeley National Laboratory"/>
            <person name="Haridas S."/>
            <person name="Hensen N."/>
            <person name="Bonometti L."/>
            <person name="Westerberg I."/>
            <person name="Brannstrom I.O."/>
            <person name="Guillou S."/>
            <person name="Cros-Aarteil S."/>
            <person name="Calhoun S."/>
            <person name="Kuo A."/>
            <person name="Mondo S."/>
            <person name="Pangilinan J."/>
            <person name="Riley R."/>
            <person name="Labutti K."/>
            <person name="Andreopoulos B."/>
            <person name="Lipzen A."/>
            <person name="Chen C."/>
            <person name="Yanf M."/>
            <person name="Daum C."/>
            <person name="Ng V."/>
            <person name="Clum A."/>
            <person name="Steindorff A."/>
            <person name="Ohm R."/>
            <person name="Martin F."/>
            <person name="Silar P."/>
            <person name="Natvig D."/>
            <person name="Lalanne C."/>
            <person name="Gautier V."/>
            <person name="Ament-Velasquez S.L."/>
            <person name="Kruys A."/>
            <person name="Hutchinson M.I."/>
            <person name="Powell A.J."/>
            <person name="Barry K."/>
            <person name="Miller A.N."/>
            <person name="Grigoriev I.V."/>
            <person name="Debuchy R."/>
            <person name="Gladieux P."/>
            <person name="Thoren M.H."/>
            <person name="Johannesson H."/>
        </authorList>
    </citation>
    <scope>NUCLEOTIDE SEQUENCE</scope>
    <source>
        <strain evidence="2">CBS 955.72</strain>
    </source>
</reference>